<evidence type="ECO:0000313" key="5">
    <source>
        <dbReference type="Proteomes" id="UP000221961"/>
    </source>
</evidence>
<accession>A0A291RXK9</accession>
<evidence type="ECO:0000313" key="4">
    <source>
        <dbReference type="EMBL" id="ATL72055.1"/>
    </source>
</evidence>
<dbReference type="GO" id="GO:0003677">
    <property type="term" value="F:DNA binding"/>
    <property type="evidence" value="ECO:0007669"/>
    <property type="project" value="InterPro"/>
</dbReference>
<dbReference type="GeneID" id="88360383"/>
<sequence length="272" mass="30305">MSQRLVPDELWELVEPLLPKFSPRPQGGGVAPTDQRAVFTAVVYVLTSGCAWRMLPPSFGVSVPTAHRRFTAWTKAGVWRRLHRAVLDELGARGLIDWSRAVVDAASVRAKKGGDLTGPSPTDRGKPGSKQHILSDRAGIPLAVAVSAANVHDSQALKPLVKAIPAVRSRRGPRRRRPGKLHADKAYDSVELRQWVRRRGVAVRIARKGIESAERLGRHRWVIERSISWLTGYHRHNIRYDRKGTHYLGFLTLAAALTCYKKLTKAMTQPSM</sequence>
<evidence type="ECO:0000256" key="1">
    <source>
        <dbReference type="SAM" id="MobiDB-lite"/>
    </source>
</evidence>
<dbReference type="RefSeq" id="WP_098698888.1">
    <property type="nucleotide sequence ID" value="NZ_CP023778.1"/>
</dbReference>
<dbReference type="Pfam" id="PF01609">
    <property type="entry name" value="DDE_Tnp_1"/>
    <property type="match status" value="1"/>
</dbReference>
<feature type="region of interest" description="Disordered" evidence="1">
    <location>
        <begin position="111"/>
        <end position="131"/>
    </location>
</feature>
<reference evidence="4 5" key="1">
    <citation type="submission" date="2017-10" db="EMBL/GenBank/DDBJ databases">
        <title>Comparative genomics between pathogenic Norcardia.</title>
        <authorList>
            <person name="Zeng L."/>
        </authorList>
    </citation>
    <scope>NUCLEOTIDE SEQUENCE [LARGE SCALE GENOMIC DNA]</scope>
    <source>
        <strain evidence="4 5">NC_YFY_NT001</strain>
    </source>
</reference>
<dbReference type="NCBIfam" id="NF033580">
    <property type="entry name" value="transpos_IS5_3"/>
    <property type="match status" value="1"/>
</dbReference>
<feature type="domain" description="Insertion element IS402-like" evidence="3">
    <location>
        <begin position="7"/>
        <end position="83"/>
    </location>
</feature>
<dbReference type="AlphaFoldDB" id="A0A291RXK9"/>
<proteinExistence type="predicted"/>
<name>A0A291RXK9_9NOCA</name>
<gene>
    <name evidence="4" type="ORF">CRH09_23860</name>
</gene>
<dbReference type="GO" id="GO:0004803">
    <property type="term" value="F:transposase activity"/>
    <property type="evidence" value="ECO:0007669"/>
    <property type="project" value="InterPro"/>
</dbReference>
<evidence type="ECO:0000259" key="3">
    <source>
        <dbReference type="Pfam" id="PF13340"/>
    </source>
</evidence>
<dbReference type="Pfam" id="PF13340">
    <property type="entry name" value="DUF4096"/>
    <property type="match status" value="1"/>
</dbReference>
<dbReference type="KEGG" id="ntp:CRH09_23860"/>
<dbReference type="InterPro" id="IPR025161">
    <property type="entry name" value="IS402-like_dom"/>
</dbReference>
<evidence type="ECO:0000259" key="2">
    <source>
        <dbReference type="Pfam" id="PF01609"/>
    </source>
</evidence>
<protein>
    <submittedName>
        <fullName evidence="4">IS5/IS1182 family transposase</fullName>
    </submittedName>
</protein>
<dbReference type="PANTHER" id="PTHR30007:SF1">
    <property type="entry name" value="BLR1914 PROTEIN"/>
    <property type="match status" value="1"/>
</dbReference>
<dbReference type="GO" id="GO:0006313">
    <property type="term" value="P:DNA transposition"/>
    <property type="evidence" value="ECO:0007669"/>
    <property type="project" value="InterPro"/>
</dbReference>
<dbReference type="Proteomes" id="UP000221961">
    <property type="component" value="Chromosome"/>
</dbReference>
<feature type="domain" description="Transposase IS4-like" evidence="2">
    <location>
        <begin position="101"/>
        <end position="258"/>
    </location>
</feature>
<dbReference type="PANTHER" id="PTHR30007">
    <property type="entry name" value="PHP DOMAIN PROTEIN"/>
    <property type="match status" value="1"/>
</dbReference>
<organism evidence="4 5">
    <name type="scientific">Nocardia terpenica</name>
    <dbReference type="NCBI Taxonomy" id="455432"/>
    <lineage>
        <taxon>Bacteria</taxon>
        <taxon>Bacillati</taxon>
        <taxon>Actinomycetota</taxon>
        <taxon>Actinomycetes</taxon>
        <taxon>Mycobacteriales</taxon>
        <taxon>Nocardiaceae</taxon>
        <taxon>Nocardia</taxon>
    </lineage>
</organism>
<dbReference type="EMBL" id="CP023778">
    <property type="protein sequence ID" value="ATL72055.1"/>
    <property type="molecule type" value="Genomic_DNA"/>
</dbReference>
<dbReference type="InterPro" id="IPR002559">
    <property type="entry name" value="Transposase_11"/>
</dbReference>